<evidence type="ECO:0000313" key="1">
    <source>
        <dbReference type="EMBL" id="KAK9320884.1"/>
    </source>
</evidence>
<keyword evidence="2" id="KW-1185">Reference proteome</keyword>
<evidence type="ECO:0000313" key="2">
    <source>
        <dbReference type="Proteomes" id="UP001489719"/>
    </source>
</evidence>
<organism evidence="1 2">
    <name type="scientific">Lipomyces orientalis</name>
    <dbReference type="NCBI Taxonomy" id="1233043"/>
    <lineage>
        <taxon>Eukaryota</taxon>
        <taxon>Fungi</taxon>
        <taxon>Dikarya</taxon>
        <taxon>Ascomycota</taxon>
        <taxon>Saccharomycotina</taxon>
        <taxon>Lipomycetes</taxon>
        <taxon>Lipomycetales</taxon>
        <taxon>Lipomycetaceae</taxon>
        <taxon>Lipomyces</taxon>
    </lineage>
</organism>
<name>A0ACC3TI69_9ASCO</name>
<proteinExistence type="predicted"/>
<sequence>MEPERTSMALDGVRETPLENTSDSCETAPVRDQGDADESTPGPAVAKVGEYEHVFPTGFKLASILAGVTVSYYLLFLDLAIISTATPAITFEFDSLTDIGWYAGAYQLASAAFQPLSGKIYRYFPLKAGESWLPVPESWCFAWANSRAVVLPRLLLVVYVIVGRAIAGLGSSGLFTGSITTVANVLPLQRRPLIIGINMGIGQLGLACGPIIGGAFTSNVSWRWCIYINLPLGAVVGACLLVNDVPEAAVKPHWRDVLGTAIKSLDLIGFALISPAAIMFLLAFEYGGNQYAWDSAVVIGLLVGAAVTFALFLAWEYRQGDSAMIPFAMLRSRVIRAAAMTQFFSLGSTLVADFYLAIFFQAIHNDSPLMSGVHMLPTTLGLVLFTMFTRAMTQVTGYYLPWVLAGSCLSTIRYGLMSTLSPTTSTVRWIGYQVVYGVGSGLGTSGVSCFAFQNLVPLKQIPTCIAIVIFTQNLGGATWVVVANSIFNNSLRMQLSQRGSSIGLDPDVVVDSGARSVRNLGLSASQLATVLESYGTSIDHAMYLGIAVAASMLLVAWGLGFENILEIKRLKELTNDNNKKGAEPAPEEQAAEKGGA</sequence>
<protein>
    <submittedName>
        <fullName evidence="1">Efflux pump</fullName>
    </submittedName>
</protein>
<dbReference type="EMBL" id="MU970113">
    <property type="protein sequence ID" value="KAK9320884.1"/>
    <property type="molecule type" value="Genomic_DNA"/>
</dbReference>
<reference evidence="2" key="1">
    <citation type="journal article" date="2024" name="Front. Bioeng. Biotechnol.">
        <title>Genome-scale model development and genomic sequencing of the oleaginous clade Lipomyces.</title>
        <authorList>
            <person name="Czajka J.J."/>
            <person name="Han Y."/>
            <person name="Kim J."/>
            <person name="Mondo S.J."/>
            <person name="Hofstad B.A."/>
            <person name="Robles A."/>
            <person name="Haridas S."/>
            <person name="Riley R."/>
            <person name="LaButti K."/>
            <person name="Pangilinan J."/>
            <person name="Andreopoulos W."/>
            <person name="Lipzen A."/>
            <person name="Yan J."/>
            <person name="Wang M."/>
            <person name="Ng V."/>
            <person name="Grigoriev I.V."/>
            <person name="Spatafora J.W."/>
            <person name="Magnuson J.K."/>
            <person name="Baker S.E."/>
            <person name="Pomraning K.R."/>
        </authorList>
    </citation>
    <scope>NUCLEOTIDE SEQUENCE [LARGE SCALE GENOMIC DNA]</scope>
    <source>
        <strain evidence="2">CBS 10300</strain>
    </source>
</reference>
<comment type="caution">
    <text evidence="1">The sequence shown here is derived from an EMBL/GenBank/DDBJ whole genome shotgun (WGS) entry which is preliminary data.</text>
</comment>
<gene>
    <name evidence="1" type="ORF">V1517DRAFT_294530</name>
</gene>
<accession>A0ACC3TI69</accession>
<dbReference type="Proteomes" id="UP001489719">
    <property type="component" value="Unassembled WGS sequence"/>
</dbReference>